<dbReference type="AlphaFoldDB" id="A0A511NBE2"/>
<comment type="caution">
    <text evidence="2">The sequence shown here is derived from an EMBL/GenBank/DDBJ whole genome shotgun (WGS) entry which is preliminary data.</text>
</comment>
<feature type="transmembrane region" description="Helical" evidence="1">
    <location>
        <begin position="267"/>
        <end position="285"/>
    </location>
</feature>
<gene>
    <name evidence="2" type="ORF">DC3_54730</name>
</gene>
<protein>
    <submittedName>
        <fullName evidence="2">Uncharacterized protein</fullName>
    </submittedName>
</protein>
<dbReference type="Proteomes" id="UP000321306">
    <property type="component" value="Unassembled WGS sequence"/>
</dbReference>
<evidence type="ECO:0000256" key="1">
    <source>
        <dbReference type="SAM" id="Phobius"/>
    </source>
</evidence>
<keyword evidence="1" id="KW-1133">Transmembrane helix</keyword>
<sequence length="290" mass="33329">METTQPKSLSRQIEEVNLRFFFKGYLAIYFFLRLLVFLMIYLPALVMGIYTFVMGIDALQEGGPKALFTLTNARKYHQVLPGFISGFTLIMFFLTNACTNFARLPDLPEEDKTYFKKAAYGFLACTVSGLLFLAMVYLLSSGIDLFTGIRNSSHLTSWYFLLCKFFLVSSTASLTYALGCVSSIFWDMVVKKYQLKEHVEDSIKIIDKDLPLPLVLAYWVLVYWGSFTLIVQGIMIMLEPRLITGLGYLALFLMHCIYVWKFQNYNIGLKYVVMVLMVTLAYMSILTRNM</sequence>
<feature type="transmembrane region" description="Helical" evidence="1">
    <location>
        <begin position="159"/>
        <end position="186"/>
    </location>
</feature>
<feature type="transmembrane region" description="Helical" evidence="1">
    <location>
        <begin position="76"/>
        <end position="97"/>
    </location>
</feature>
<accession>A0A511NBE2</accession>
<dbReference type="EMBL" id="BJXB01000045">
    <property type="protein sequence ID" value="GEM49838.1"/>
    <property type="molecule type" value="Genomic_DNA"/>
</dbReference>
<evidence type="ECO:0000313" key="2">
    <source>
        <dbReference type="EMBL" id="GEM49838.1"/>
    </source>
</evidence>
<dbReference type="RefSeq" id="WP_146891184.1">
    <property type="nucleotide sequence ID" value="NZ_BJXB01000045.1"/>
</dbReference>
<feature type="transmembrane region" description="Helical" evidence="1">
    <location>
        <begin position="26"/>
        <end position="56"/>
    </location>
</feature>
<organism evidence="2 3">
    <name type="scientific">Deinococcus cellulosilyticus (strain DSM 18568 / NBRC 106333 / KACC 11606 / 5516J-15)</name>
    <dbReference type="NCBI Taxonomy" id="1223518"/>
    <lineage>
        <taxon>Bacteria</taxon>
        <taxon>Thermotogati</taxon>
        <taxon>Deinococcota</taxon>
        <taxon>Deinococci</taxon>
        <taxon>Deinococcales</taxon>
        <taxon>Deinococcaceae</taxon>
        <taxon>Deinococcus</taxon>
    </lineage>
</organism>
<keyword evidence="3" id="KW-1185">Reference proteome</keyword>
<feature type="transmembrane region" description="Helical" evidence="1">
    <location>
        <begin position="214"/>
        <end position="236"/>
    </location>
</feature>
<proteinExistence type="predicted"/>
<name>A0A511NBE2_DEIC1</name>
<feature type="transmembrane region" description="Helical" evidence="1">
    <location>
        <begin position="118"/>
        <end position="139"/>
    </location>
</feature>
<feature type="transmembrane region" description="Helical" evidence="1">
    <location>
        <begin position="242"/>
        <end position="260"/>
    </location>
</feature>
<reference evidence="2 3" key="1">
    <citation type="submission" date="2019-07" db="EMBL/GenBank/DDBJ databases">
        <title>Whole genome shotgun sequence of Deinococcus cellulosilyticus NBRC 106333.</title>
        <authorList>
            <person name="Hosoyama A."/>
            <person name="Uohara A."/>
            <person name="Ohji S."/>
            <person name="Ichikawa N."/>
        </authorList>
    </citation>
    <scope>NUCLEOTIDE SEQUENCE [LARGE SCALE GENOMIC DNA]</scope>
    <source>
        <strain evidence="2 3">NBRC 106333</strain>
    </source>
</reference>
<evidence type="ECO:0000313" key="3">
    <source>
        <dbReference type="Proteomes" id="UP000321306"/>
    </source>
</evidence>
<keyword evidence="1" id="KW-0812">Transmembrane</keyword>
<keyword evidence="1" id="KW-0472">Membrane</keyword>